<evidence type="ECO:0000313" key="2">
    <source>
        <dbReference type="EMBL" id="MEQ2219200.1"/>
    </source>
</evidence>
<dbReference type="Proteomes" id="UP001434883">
    <property type="component" value="Unassembled WGS sequence"/>
</dbReference>
<proteinExistence type="predicted"/>
<dbReference type="EMBL" id="JAHRIN010078533">
    <property type="protein sequence ID" value="MEQ2219200.1"/>
    <property type="molecule type" value="Genomic_DNA"/>
</dbReference>
<organism evidence="2 3">
    <name type="scientific">Xenoophorus captivus</name>
    <dbReference type="NCBI Taxonomy" id="1517983"/>
    <lineage>
        <taxon>Eukaryota</taxon>
        <taxon>Metazoa</taxon>
        <taxon>Chordata</taxon>
        <taxon>Craniata</taxon>
        <taxon>Vertebrata</taxon>
        <taxon>Euteleostomi</taxon>
        <taxon>Actinopterygii</taxon>
        <taxon>Neopterygii</taxon>
        <taxon>Teleostei</taxon>
        <taxon>Neoteleostei</taxon>
        <taxon>Acanthomorphata</taxon>
        <taxon>Ovalentaria</taxon>
        <taxon>Atherinomorphae</taxon>
        <taxon>Cyprinodontiformes</taxon>
        <taxon>Goodeidae</taxon>
        <taxon>Xenoophorus</taxon>
    </lineage>
</organism>
<keyword evidence="3" id="KW-1185">Reference proteome</keyword>
<evidence type="ECO:0000313" key="3">
    <source>
        <dbReference type="Proteomes" id="UP001434883"/>
    </source>
</evidence>
<sequence>MLNLKKSKLSNAEISRCFNSVVRDISISINFTPCLRTTVQCECRERATAADCRAEGGGSALALHRCSSRNLPGGPGPEIQQHPKPAGPFEPFVHPSRTKEPPASLRKLTAPKRTGLTCAPPGKRGGTSDPQRS</sequence>
<protein>
    <submittedName>
        <fullName evidence="2">Uncharacterized protein</fullName>
    </submittedName>
</protein>
<accession>A0ABV0SG55</accession>
<gene>
    <name evidence="2" type="ORF">XENOCAPTIV_014008</name>
</gene>
<reference evidence="2 3" key="1">
    <citation type="submission" date="2021-06" db="EMBL/GenBank/DDBJ databases">
        <authorList>
            <person name="Palmer J.M."/>
        </authorList>
    </citation>
    <scope>NUCLEOTIDE SEQUENCE [LARGE SCALE GENOMIC DNA]</scope>
    <source>
        <strain evidence="2 3">XC_2019</strain>
        <tissue evidence="2">Muscle</tissue>
    </source>
</reference>
<name>A0ABV0SG55_9TELE</name>
<comment type="caution">
    <text evidence="2">The sequence shown here is derived from an EMBL/GenBank/DDBJ whole genome shotgun (WGS) entry which is preliminary data.</text>
</comment>
<feature type="region of interest" description="Disordered" evidence="1">
    <location>
        <begin position="68"/>
        <end position="133"/>
    </location>
</feature>
<evidence type="ECO:0000256" key="1">
    <source>
        <dbReference type="SAM" id="MobiDB-lite"/>
    </source>
</evidence>